<accession>A0A2D0L9Y8</accession>
<organism evidence="1 2">
    <name type="scientific">Xenorhabdus kozodoii</name>
    <dbReference type="NCBI Taxonomy" id="351676"/>
    <lineage>
        <taxon>Bacteria</taxon>
        <taxon>Pseudomonadati</taxon>
        <taxon>Pseudomonadota</taxon>
        <taxon>Gammaproteobacteria</taxon>
        <taxon>Enterobacterales</taxon>
        <taxon>Morganellaceae</taxon>
        <taxon>Xenorhabdus</taxon>
    </lineage>
</organism>
<dbReference type="AlphaFoldDB" id="A0A2D0L9Y8"/>
<gene>
    <name evidence="1" type="ORF">Xkoz_02372</name>
</gene>
<dbReference type="Proteomes" id="UP000221101">
    <property type="component" value="Unassembled WGS sequence"/>
</dbReference>
<evidence type="ECO:0000313" key="2">
    <source>
        <dbReference type="Proteomes" id="UP000221101"/>
    </source>
</evidence>
<keyword evidence="2" id="KW-1185">Reference proteome</keyword>
<comment type="caution">
    <text evidence="1">The sequence shown here is derived from an EMBL/GenBank/DDBJ whole genome shotgun (WGS) entry which is preliminary data.</text>
</comment>
<dbReference type="RefSeq" id="WP_141554416.1">
    <property type="nucleotide sequence ID" value="NZ_CAWNOR010000049.1"/>
</dbReference>
<name>A0A2D0L9Y8_9GAMM</name>
<protein>
    <submittedName>
        <fullName evidence="1">Uncharacterized protein</fullName>
    </submittedName>
</protein>
<reference evidence="1 2" key="1">
    <citation type="journal article" date="2017" name="Nat. Microbiol.">
        <title>Natural product diversity associated with the nematode symbionts Photorhabdus and Xenorhabdus.</title>
        <authorList>
            <person name="Tobias N.J."/>
            <person name="Wolff H."/>
            <person name="Djahanschiri B."/>
            <person name="Grundmann F."/>
            <person name="Kronenwerth M."/>
            <person name="Shi Y.M."/>
            <person name="Simonyi S."/>
            <person name="Grun P."/>
            <person name="Shapiro-Ilan D."/>
            <person name="Pidot S.J."/>
            <person name="Stinear T.P."/>
            <person name="Ebersberger I."/>
            <person name="Bode H.B."/>
        </authorList>
    </citation>
    <scope>NUCLEOTIDE SEQUENCE [LARGE SCALE GENOMIC DNA]</scope>
    <source>
        <strain evidence="1 2">DSM 17907</strain>
    </source>
</reference>
<evidence type="ECO:0000313" key="1">
    <source>
        <dbReference type="EMBL" id="PHM72425.1"/>
    </source>
</evidence>
<sequence length="68" mass="7723">MTDKAILTSTLCDNMSGELGQMYWLHFENVVLDMCTSCGVKQGFATNVMINNEFYLMQVIFRAGHHCI</sequence>
<dbReference type="EMBL" id="NJCX01000016">
    <property type="protein sequence ID" value="PHM72425.1"/>
    <property type="molecule type" value="Genomic_DNA"/>
</dbReference>
<proteinExistence type="predicted"/>